<proteinExistence type="predicted"/>
<protein>
    <submittedName>
        <fullName evidence="1">Uncharacterized protein</fullName>
    </submittedName>
</protein>
<reference evidence="2" key="1">
    <citation type="journal article" date="2023" name="G3 (Bethesda)">
        <title>Genome assembly and association tests identify interacting loci associated with vigor, precocity, and sex in interspecific pistachio rootstocks.</title>
        <authorList>
            <person name="Palmer W."/>
            <person name="Jacygrad E."/>
            <person name="Sagayaradj S."/>
            <person name="Cavanaugh K."/>
            <person name="Han R."/>
            <person name="Bertier L."/>
            <person name="Beede B."/>
            <person name="Kafkas S."/>
            <person name="Golino D."/>
            <person name="Preece J."/>
            <person name="Michelmore R."/>
        </authorList>
    </citation>
    <scope>NUCLEOTIDE SEQUENCE [LARGE SCALE GENOMIC DNA]</scope>
</reference>
<comment type="caution">
    <text evidence="1">The sequence shown here is derived from an EMBL/GenBank/DDBJ whole genome shotgun (WGS) entry which is preliminary data.</text>
</comment>
<name>A0ACC1AGU9_9ROSI</name>
<evidence type="ECO:0000313" key="1">
    <source>
        <dbReference type="EMBL" id="KAJ0085567.1"/>
    </source>
</evidence>
<organism evidence="1 2">
    <name type="scientific">Pistacia atlantica</name>
    <dbReference type="NCBI Taxonomy" id="434234"/>
    <lineage>
        <taxon>Eukaryota</taxon>
        <taxon>Viridiplantae</taxon>
        <taxon>Streptophyta</taxon>
        <taxon>Embryophyta</taxon>
        <taxon>Tracheophyta</taxon>
        <taxon>Spermatophyta</taxon>
        <taxon>Magnoliopsida</taxon>
        <taxon>eudicotyledons</taxon>
        <taxon>Gunneridae</taxon>
        <taxon>Pentapetalae</taxon>
        <taxon>rosids</taxon>
        <taxon>malvids</taxon>
        <taxon>Sapindales</taxon>
        <taxon>Anacardiaceae</taxon>
        <taxon>Pistacia</taxon>
    </lineage>
</organism>
<evidence type="ECO:0000313" key="2">
    <source>
        <dbReference type="Proteomes" id="UP001164250"/>
    </source>
</evidence>
<accession>A0ACC1AGU9</accession>
<sequence>MSSTRTKITCGTKRVKSRLILIFSTNTNRESVVYRSYRPSEFEARGVRKVTTGITSLWQSSVHNNVAF</sequence>
<dbReference type="EMBL" id="CM047906">
    <property type="protein sequence ID" value="KAJ0085567.1"/>
    <property type="molecule type" value="Genomic_DNA"/>
</dbReference>
<dbReference type="Proteomes" id="UP001164250">
    <property type="component" value="Chromosome 10"/>
</dbReference>
<keyword evidence="2" id="KW-1185">Reference proteome</keyword>
<gene>
    <name evidence="1" type="ORF">Patl1_09093</name>
</gene>